<evidence type="ECO:0000313" key="2">
    <source>
        <dbReference type="EMBL" id="GGG80085.1"/>
    </source>
</evidence>
<sequence length="69" mass="8486">MGILYYNFIYIMDVHFLTSWLLIILKGVYRILGIRWRQRFDNFERSYNLLKKYSSQPINTELETRSLAY</sequence>
<protein>
    <submittedName>
        <fullName evidence="2">Uncharacterized protein</fullName>
    </submittedName>
</protein>
<name>A0A917HI59_9BACI</name>
<dbReference type="EMBL" id="BMFR01000011">
    <property type="protein sequence ID" value="GGG80085.1"/>
    <property type="molecule type" value="Genomic_DNA"/>
</dbReference>
<keyword evidence="1" id="KW-0812">Transmembrane</keyword>
<evidence type="ECO:0000256" key="1">
    <source>
        <dbReference type="SAM" id="Phobius"/>
    </source>
</evidence>
<organism evidence="2 3">
    <name type="scientific">Virgibacillus oceani</name>
    <dbReference type="NCBI Taxonomy" id="1479511"/>
    <lineage>
        <taxon>Bacteria</taxon>
        <taxon>Bacillati</taxon>
        <taxon>Bacillota</taxon>
        <taxon>Bacilli</taxon>
        <taxon>Bacillales</taxon>
        <taxon>Bacillaceae</taxon>
        <taxon>Virgibacillus</taxon>
    </lineage>
</organism>
<feature type="transmembrane region" description="Helical" evidence="1">
    <location>
        <begin position="6"/>
        <end position="29"/>
    </location>
</feature>
<reference evidence="2" key="2">
    <citation type="submission" date="2020-09" db="EMBL/GenBank/DDBJ databases">
        <authorList>
            <person name="Sun Q."/>
            <person name="Zhou Y."/>
        </authorList>
    </citation>
    <scope>NUCLEOTIDE SEQUENCE</scope>
    <source>
        <strain evidence="2">CGMCC 1.12754</strain>
    </source>
</reference>
<comment type="caution">
    <text evidence="2">The sequence shown here is derived from an EMBL/GenBank/DDBJ whole genome shotgun (WGS) entry which is preliminary data.</text>
</comment>
<keyword evidence="1" id="KW-1133">Transmembrane helix</keyword>
<proteinExistence type="predicted"/>
<gene>
    <name evidence="2" type="ORF">GCM10011398_26810</name>
</gene>
<dbReference type="AlphaFoldDB" id="A0A917HI59"/>
<keyword evidence="3" id="KW-1185">Reference proteome</keyword>
<keyword evidence="1" id="KW-0472">Membrane</keyword>
<evidence type="ECO:0000313" key="3">
    <source>
        <dbReference type="Proteomes" id="UP000622860"/>
    </source>
</evidence>
<dbReference type="Proteomes" id="UP000622860">
    <property type="component" value="Unassembled WGS sequence"/>
</dbReference>
<reference evidence="2" key="1">
    <citation type="journal article" date="2014" name="Int. J. Syst. Evol. Microbiol.">
        <title>Complete genome sequence of Corynebacterium casei LMG S-19264T (=DSM 44701T), isolated from a smear-ripened cheese.</title>
        <authorList>
            <consortium name="US DOE Joint Genome Institute (JGI-PGF)"/>
            <person name="Walter F."/>
            <person name="Albersmeier A."/>
            <person name="Kalinowski J."/>
            <person name="Ruckert C."/>
        </authorList>
    </citation>
    <scope>NUCLEOTIDE SEQUENCE</scope>
    <source>
        <strain evidence="2">CGMCC 1.12754</strain>
    </source>
</reference>
<accession>A0A917HI59</accession>